<dbReference type="Gene3D" id="3.40.50.1010">
    <property type="entry name" value="5'-nuclease"/>
    <property type="match status" value="1"/>
</dbReference>
<dbReference type="RefSeq" id="WP_109838646.1">
    <property type="nucleotide sequence ID" value="NZ_QGKM01000051.1"/>
</dbReference>
<evidence type="ECO:0000256" key="1">
    <source>
        <dbReference type="ARBA" id="ARBA00022649"/>
    </source>
</evidence>
<proteinExistence type="predicted"/>
<comment type="caution">
    <text evidence="7">The sequence shown here is derived from an EMBL/GenBank/DDBJ whole genome shotgun (WGS) entry which is preliminary data.</text>
</comment>
<evidence type="ECO:0000313" key="7">
    <source>
        <dbReference type="EMBL" id="PWQ95043.1"/>
    </source>
</evidence>
<dbReference type="InterPro" id="IPR051749">
    <property type="entry name" value="PINc/VapC_TA_RNase"/>
</dbReference>
<dbReference type="AlphaFoldDB" id="A0A317CCH3"/>
<dbReference type="GO" id="GO:0016787">
    <property type="term" value="F:hydrolase activity"/>
    <property type="evidence" value="ECO:0007669"/>
    <property type="project" value="UniProtKB-KW"/>
</dbReference>
<dbReference type="InterPro" id="IPR029060">
    <property type="entry name" value="PIN-like_dom_sf"/>
</dbReference>
<keyword evidence="1" id="KW-1277">Toxin-antitoxin system</keyword>
<reference evidence="7 8" key="1">
    <citation type="submission" date="2018-05" db="EMBL/GenBank/DDBJ databases">
        <title>Leucothrix arctica sp. nov., isolated from Arctic seawater.</title>
        <authorList>
            <person name="Choi A."/>
            <person name="Baek K."/>
        </authorList>
    </citation>
    <scope>NUCLEOTIDE SEQUENCE [LARGE SCALE GENOMIC DNA]</scope>
    <source>
        <strain evidence="7 8">JCM 18388</strain>
    </source>
</reference>
<organism evidence="7 8">
    <name type="scientific">Leucothrix pacifica</name>
    <dbReference type="NCBI Taxonomy" id="1247513"/>
    <lineage>
        <taxon>Bacteria</taxon>
        <taxon>Pseudomonadati</taxon>
        <taxon>Pseudomonadota</taxon>
        <taxon>Gammaproteobacteria</taxon>
        <taxon>Thiotrichales</taxon>
        <taxon>Thiotrichaceae</taxon>
        <taxon>Leucothrix</taxon>
    </lineage>
</organism>
<name>A0A317CCH3_9GAMM</name>
<evidence type="ECO:0000256" key="5">
    <source>
        <dbReference type="ARBA" id="ARBA00022842"/>
    </source>
</evidence>
<dbReference type="PANTHER" id="PTHR42740">
    <property type="entry name" value="RIBONUCLEASE VAPC3"/>
    <property type="match status" value="1"/>
</dbReference>
<dbReference type="Proteomes" id="UP000245539">
    <property type="component" value="Unassembled WGS sequence"/>
</dbReference>
<evidence type="ECO:0000256" key="2">
    <source>
        <dbReference type="ARBA" id="ARBA00022722"/>
    </source>
</evidence>
<dbReference type="EMBL" id="QGKM01000051">
    <property type="protein sequence ID" value="PWQ95043.1"/>
    <property type="molecule type" value="Genomic_DNA"/>
</dbReference>
<keyword evidence="5" id="KW-0460">Magnesium</keyword>
<dbReference type="SUPFAM" id="SSF88723">
    <property type="entry name" value="PIN domain-like"/>
    <property type="match status" value="1"/>
</dbReference>
<evidence type="ECO:0000256" key="4">
    <source>
        <dbReference type="ARBA" id="ARBA00022801"/>
    </source>
</evidence>
<dbReference type="GO" id="GO:0046872">
    <property type="term" value="F:metal ion binding"/>
    <property type="evidence" value="ECO:0007669"/>
    <property type="project" value="UniProtKB-KW"/>
</dbReference>
<dbReference type="GO" id="GO:0004540">
    <property type="term" value="F:RNA nuclease activity"/>
    <property type="evidence" value="ECO:0007669"/>
    <property type="project" value="TreeGrafter"/>
</dbReference>
<evidence type="ECO:0000313" key="8">
    <source>
        <dbReference type="Proteomes" id="UP000245539"/>
    </source>
</evidence>
<keyword evidence="8" id="KW-1185">Reference proteome</keyword>
<keyword evidence="4" id="KW-0378">Hydrolase</keyword>
<accession>A0A317CCH3</accession>
<dbReference type="PANTHER" id="PTHR42740:SF1">
    <property type="entry name" value="RIBONUCLEASE VAPC3"/>
    <property type="match status" value="1"/>
</dbReference>
<dbReference type="OrthoDB" id="9811788at2"/>
<dbReference type="Pfam" id="PF01850">
    <property type="entry name" value="PIN"/>
    <property type="match status" value="1"/>
</dbReference>
<evidence type="ECO:0000259" key="6">
    <source>
        <dbReference type="Pfam" id="PF01850"/>
    </source>
</evidence>
<dbReference type="InterPro" id="IPR002716">
    <property type="entry name" value="PIN_dom"/>
</dbReference>
<protein>
    <submittedName>
        <fullName evidence="7">PIN domain nuclease</fullName>
    </submittedName>
</protein>
<keyword evidence="2" id="KW-0540">Nuclease</keyword>
<keyword evidence="3" id="KW-0479">Metal-binding</keyword>
<gene>
    <name evidence="7" type="ORF">DKW60_15875</name>
</gene>
<feature type="domain" description="PIN" evidence="6">
    <location>
        <begin position="4"/>
        <end position="120"/>
    </location>
</feature>
<evidence type="ECO:0000256" key="3">
    <source>
        <dbReference type="ARBA" id="ARBA00022723"/>
    </source>
</evidence>
<sequence length="133" mass="15089">MSGVLVDSCIWSLALRGDTPKNIDIAEQLSQLIDENTVRIIGAIRQEVLSGYSNKNSFENLRKKLSYFPNEEIIDSDYEAAAEYSNFCRTKGIQGSHIDYLICAVAVRTKLNIYTVDKDFLFYSKHLPISLFV</sequence>